<keyword evidence="3" id="KW-1185">Reference proteome</keyword>
<dbReference type="AlphaFoldDB" id="A0A0J9E231"/>
<sequence length="106" mass="11017">MTQVSLVVLYPQPSDAAQFNTDYEAHVALLRKHAGIPEDQTPYSVMRFAPNPDGSAAPFYQMFSMPFASGEALQAAMATAGMQEVAADAARISSGGAPVILVGAGA</sequence>
<accession>A0A0J9E231</accession>
<evidence type="ECO:0000313" key="3">
    <source>
        <dbReference type="Proteomes" id="UP000037178"/>
    </source>
</evidence>
<proteinExistence type="predicted"/>
<organism evidence="2 3">
    <name type="scientific">Candidatus Rhodobacter oscarellae</name>
    <dbReference type="NCBI Taxonomy" id="1675527"/>
    <lineage>
        <taxon>Bacteria</taxon>
        <taxon>Pseudomonadati</taxon>
        <taxon>Pseudomonadota</taxon>
        <taxon>Alphaproteobacteria</taxon>
        <taxon>Rhodobacterales</taxon>
        <taxon>Rhodobacter group</taxon>
        <taxon>Rhodobacter</taxon>
    </lineage>
</organism>
<dbReference type="NCBIfam" id="TIGR02118">
    <property type="entry name" value="EthD family reductase"/>
    <property type="match status" value="1"/>
</dbReference>
<protein>
    <submittedName>
        <fullName evidence="2">Ethyl tert-butyl ether degradation EthD</fullName>
    </submittedName>
</protein>
<evidence type="ECO:0000313" key="2">
    <source>
        <dbReference type="EMBL" id="KMW56785.1"/>
    </source>
</evidence>
<dbReference type="InterPro" id="IPR011008">
    <property type="entry name" value="Dimeric_a/b-barrel"/>
</dbReference>
<dbReference type="InterPro" id="IPR009799">
    <property type="entry name" value="EthD_dom"/>
</dbReference>
<dbReference type="SUPFAM" id="SSF54909">
    <property type="entry name" value="Dimeric alpha+beta barrel"/>
    <property type="match status" value="1"/>
</dbReference>
<dbReference type="Gene3D" id="3.30.70.100">
    <property type="match status" value="1"/>
</dbReference>
<dbReference type="STRING" id="1675527.AIOL_001741"/>
<evidence type="ECO:0000259" key="1">
    <source>
        <dbReference type="Pfam" id="PF07110"/>
    </source>
</evidence>
<dbReference type="RefSeq" id="WP_049642615.1">
    <property type="nucleotide sequence ID" value="NZ_LFTY01000002.1"/>
</dbReference>
<comment type="caution">
    <text evidence="2">The sequence shown here is derived from an EMBL/GenBank/DDBJ whole genome shotgun (WGS) entry which is preliminary data.</text>
</comment>
<name>A0A0J9E231_9RHOB</name>
<dbReference type="OrthoDB" id="5294870at2"/>
<dbReference type="EMBL" id="LFTY01000002">
    <property type="protein sequence ID" value="KMW56785.1"/>
    <property type="molecule type" value="Genomic_DNA"/>
</dbReference>
<dbReference type="GO" id="GO:0016491">
    <property type="term" value="F:oxidoreductase activity"/>
    <property type="evidence" value="ECO:0007669"/>
    <property type="project" value="InterPro"/>
</dbReference>
<dbReference type="Pfam" id="PF07110">
    <property type="entry name" value="EthD"/>
    <property type="match status" value="1"/>
</dbReference>
<reference evidence="2 3" key="1">
    <citation type="submission" date="2015-06" db="EMBL/GenBank/DDBJ databases">
        <title>Draft genome sequence of an Alphaproteobacteria species associated to the Mediterranean sponge Oscarella lobularis.</title>
        <authorList>
            <person name="Jourda C."/>
            <person name="Santini S."/>
            <person name="Claverie J.-M."/>
        </authorList>
    </citation>
    <scope>NUCLEOTIDE SEQUENCE [LARGE SCALE GENOMIC DNA]</scope>
    <source>
        <strain evidence="2">IGS</strain>
    </source>
</reference>
<gene>
    <name evidence="2" type="ORF">AIOL_001741</name>
</gene>
<feature type="domain" description="EthD" evidence="1">
    <location>
        <begin position="15"/>
        <end position="92"/>
    </location>
</feature>
<dbReference type="PATRIC" id="fig|1675527.3.peg.1835"/>
<dbReference type="Proteomes" id="UP000037178">
    <property type="component" value="Unassembled WGS sequence"/>
</dbReference>